<accession>A0A3T0D5X9</accession>
<evidence type="ECO:0000256" key="9">
    <source>
        <dbReference type="ARBA" id="ARBA00048721"/>
    </source>
</evidence>
<dbReference type="CDD" id="cd02165">
    <property type="entry name" value="NMNAT"/>
    <property type="match status" value="1"/>
</dbReference>
<dbReference type="InterPro" id="IPR014729">
    <property type="entry name" value="Rossmann-like_a/b/a_fold"/>
</dbReference>
<dbReference type="UniPathway" id="UPA00253">
    <property type="reaction ID" value="UER00332"/>
</dbReference>
<evidence type="ECO:0000256" key="5">
    <source>
        <dbReference type="ARBA" id="ARBA00022695"/>
    </source>
</evidence>
<evidence type="ECO:0000259" key="11">
    <source>
        <dbReference type="Pfam" id="PF01467"/>
    </source>
</evidence>
<dbReference type="InterPro" id="IPR004821">
    <property type="entry name" value="Cyt_trans-like"/>
</dbReference>
<evidence type="ECO:0000256" key="6">
    <source>
        <dbReference type="ARBA" id="ARBA00022741"/>
    </source>
</evidence>
<dbReference type="RefSeq" id="WP_127351903.1">
    <property type="nucleotide sequence ID" value="NZ_CP034791.1"/>
</dbReference>
<evidence type="ECO:0000256" key="3">
    <source>
        <dbReference type="ARBA" id="ARBA00022642"/>
    </source>
</evidence>
<comment type="catalytic activity">
    <reaction evidence="9 10">
        <text>nicotinate beta-D-ribonucleotide + ATP + H(+) = deamido-NAD(+) + diphosphate</text>
        <dbReference type="Rhea" id="RHEA:22860"/>
        <dbReference type="ChEBI" id="CHEBI:15378"/>
        <dbReference type="ChEBI" id="CHEBI:30616"/>
        <dbReference type="ChEBI" id="CHEBI:33019"/>
        <dbReference type="ChEBI" id="CHEBI:57502"/>
        <dbReference type="ChEBI" id="CHEBI:58437"/>
        <dbReference type="EC" id="2.7.7.18"/>
    </reaction>
</comment>
<keyword evidence="7 10" id="KW-0067">ATP-binding</keyword>
<comment type="pathway">
    <text evidence="2 10">Cofactor biosynthesis; NAD(+) biosynthesis; deamido-NAD(+) from nicotinate D-ribonucleotide: step 1/1.</text>
</comment>
<dbReference type="Gene3D" id="3.40.50.620">
    <property type="entry name" value="HUPs"/>
    <property type="match status" value="1"/>
</dbReference>
<feature type="domain" description="Cytidyltransferase-like" evidence="11">
    <location>
        <begin position="5"/>
        <end position="168"/>
    </location>
</feature>
<evidence type="ECO:0000256" key="2">
    <source>
        <dbReference type="ARBA" id="ARBA00005019"/>
    </source>
</evidence>
<dbReference type="EC" id="2.7.7.18" evidence="10"/>
<keyword evidence="8 10" id="KW-0520">NAD</keyword>
<evidence type="ECO:0000256" key="7">
    <source>
        <dbReference type="ARBA" id="ARBA00022840"/>
    </source>
</evidence>
<sequence>MKVAIFGGTFNPIHIGHLIMAQYVKNFSEVDRVIFVPNGVPPHKNVDIALPEDRFEMVKLSIEDNPDFEISDFEIKNKEPSWTINTLNYFATSYEKVYFILGSDNLFEIIKWYRAEEILKKFPIIVLPRERDTTLIRRQIEELGIQFSAKMVLIDMPIIDISSTEIRRLIRENKSIRYMVHPKVEEYIIRKGLYKE</sequence>
<dbReference type="GO" id="GO:0004515">
    <property type="term" value="F:nicotinate-nucleotide adenylyltransferase activity"/>
    <property type="evidence" value="ECO:0007669"/>
    <property type="project" value="UniProtKB-UniRule"/>
</dbReference>
<dbReference type="PANTHER" id="PTHR39321:SF3">
    <property type="entry name" value="PHOSPHOPANTETHEINE ADENYLYLTRANSFERASE"/>
    <property type="match status" value="1"/>
</dbReference>
<keyword evidence="3 10" id="KW-0662">Pyridine nucleotide biosynthesis</keyword>
<dbReference type="SUPFAM" id="SSF52374">
    <property type="entry name" value="Nucleotidylyl transferase"/>
    <property type="match status" value="1"/>
</dbReference>
<organism evidence="12 13">
    <name type="scientific">Caldicellulosiruptor changbaiensis</name>
    <dbReference type="NCBI Taxonomy" id="1222016"/>
    <lineage>
        <taxon>Bacteria</taxon>
        <taxon>Bacillati</taxon>
        <taxon>Bacillota</taxon>
        <taxon>Bacillota incertae sedis</taxon>
        <taxon>Caldicellulosiruptorales</taxon>
        <taxon>Caldicellulosiruptoraceae</taxon>
        <taxon>Caldicellulosiruptor</taxon>
    </lineage>
</organism>
<dbReference type="PANTHER" id="PTHR39321">
    <property type="entry name" value="NICOTINATE-NUCLEOTIDE ADENYLYLTRANSFERASE-RELATED"/>
    <property type="match status" value="1"/>
</dbReference>
<comment type="function">
    <text evidence="1 10">Catalyzes the reversible adenylation of nicotinate mononucleotide (NaMN) to nicotinic acid adenine dinucleotide (NaAD).</text>
</comment>
<reference evidence="12 13" key="1">
    <citation type="submission" date="2018-12" db="EMBL/GenBank/DDBJ databases">
        <title>Genome sequence from the cellulolytic species, Caldicellulosiruptor changbaiensis.</title>
        <authorList>
            <person name="Blumer-Schuette S.E."/>
            <person name="Mendoza C."/>
        </authorList>
    </citation>
    <scope>NUCLEOTIDE SEQUENCE [LARGE SCALE GENOMIC DNA]</scope>
    <source>
        <strain evidence="12 13">CBS-Z</strain>
    </source>
</reference>
<dbReference type="HAMAP" id="MF_00244">
    <property type="entry name" value="NaMN_adenylyltr"/>
    <property type="match status" value="1"/>
</dbReference>
<keyword evidence="13" id="KW-1185">Reference proteome</keyword>
<dbReference type="KEGG" id="ccha:ELD05_07220"/>
<gene>
    <name evidence="10 12" type="primary">nadD</name>
    <name evidence="12" type="ORF">ELD05_07220</name>
</gene>
<dbReference type="GO" id="GO:0005524">
    <property type="term" value="F:ATP binding"/>
    <property type="evidence" value="ECO:0007669"/>
    <property type="project" value="UniProtKB-KW"/>
</dbReference>
<evidence type="ECO:0000256" key="10">
    <source>
        <dbReference type="HAMAP-Rule" id="MF_00244"/>
    </source>
</evidence>
<protein>
    <recommendedName>
        <fullName evidence="10">Probable nicotinate-nucleotide adenylyltransferase</fullName>
        <ecNumber evidence="10">2.7.7.18</ecNumber>
    </recommendedName>
    <alternativeName>
        <fullName evidence="10">Deamido-NAD(+) diphosphorylase</fullName>
    </alternativeName>
    <alternativeName>
        <fullName evidence="10">Deamido-NAD(+) pyrophosphorylase</fullName>
    </alternativeName>
    <alternativeName>
        <fullName evidence="10">Nicotinate mononucleotide adenylyltransferase</fullName>
        <shortName evidence="10">NaMN adenylyltransferase</shortName>
    </alternativeName>
</protein>
<proteinExistence type="inferred from homology"/>
<dbReference type="Proteomes" id="UP000282930">
    <property type="component" value="Chromosome"/>
</dbReference>
<comment type="similarity">
    <text evidence="10">Belongs to the NadD family.</text>
</comment>
<dbReference type="InterPro" id="IPR005248">
    <property type="entry name" value="NadD/NMNAT"/>
</dbReference>
<evidence type="ECO:0000256" key="8">
    <source>
        <dbReference type="ARBA" id="ARBA00023027"/>
    </source>
</evidence>
<keyword evidence="4 10" id="KW-0808">Transferase</keyword>
<keyword evidence="6 10" id="KW-0547">Nucleotide-binding</keyword>
<dbReference type="NCBIfam" id="TIGR00125">
    <property type="entry name" value="cyt_tran_rel"/>
    <property type="match status" value="1"/>
</dbReference>
<dbReference type="GO" id="GO:0009435">
    <property type="term" value="P:NAD+ biosynthetic process"/>
    <property type="evidence" value="ECO:0007669"/>
    <property type="project" value="UniProtKB-UniRule"/>
</dbReference>
<keyword evidence="5 10" id="KW-0548">Nucleotidyltransferase</keyword>
<evidence type="ECO:0000256" key="1">
    <source>
        <dbReference type="ARBA" id="ARBA00002324"/>
    </source>
</evidence>
<evidence type="ECO:0000313" key="12">
    <source>
        <dbReference type="EMBL" id="AZT90454.1"/>
    </source>
</evidence>
<dbReference type="NCBIfam" id="NF000840">
    <property type="entry name" value="PRK00071.1-3"/>
    <property type="match status" value="1"/>
</dbReference>
<dbReference type="AlphaFoldDB" id="A0A3T0D5X9"/>
<dbReference type="NCBIfam" id="TIGR00482">
    <property type="entry name" value="nicotinate (nicotinamide) nucleotide adenylyltransferase"/>
    <property type="match status" value="1"/>
</dbReference>
<name>A0A3T0D5X9_9FIRM</name>
<evidence type="ECO:0000256" key="4">
    <source>
        <dbReference type="ARBA" id="ARBA00022679"/>
    </source>
</evidence>
<dbReference type="EMBL" id="CP034791">
    <property type="protein sequence ID" value="AZT90454.1"/>
    <property type="molecule type" value="Genomic_DNA"/>
</dbReference>
<dbReference type="Pfam" id="PF01467">
    <property type="entry name" value="CTP_transf_like"/>
    <property type="match status" value="1"/>
</dbReference>
<evidence type="ECO:0000313" key="13">
    <source>
        <dbReference type="Proteomes" id="UP000282930"/>
    </source>
</evidence>